<sequence>MAGTLTTQPTQRRRSLAPWFGRGPLSAFREMEDLMERFWGEEGDGWGTQLLAPPLDVSETDKAISLRIDLPGVSPKEIDIQVSGNQLTVSGERKEQKEEKEETYHRIERRCGRFSRSIMLPCEVQDDKVDASYQDGVLNITLPKTAEATAKHIEVKT</sequence>
<evidence type="ECO:0000259" key="3">
    <source>
        <dbReference type="PROSITE" id="PS01031"/>
    </source>
</evidence>
<evidence type="ECO:0000313" key="5">
    <source>
        <dbReference type="EMBL" id="QDU74627.1"/>
    </source>
</evidence>
<dbReference type="Proteomes" id="UP000318626">
    <property type="component" value="Chromosome"/>
</dbReference>
<organism evidence="5 6">
    <name type="scientific">Bremerella volcania</name>
    <dbReference type="NCBI Taxonomy" id="2527984"/>
    <lineage>
        <taxon>Bacteria</taxon>
        <taxon>Pseudomonadati</taxon>
        <taxon>Planctomycetota</taxon>
        <taxon>Planctomycetia</taxon>
        <taxon>Pirellulales</taxon>
        <taxon>Pirellulaceae</taxon>
        <taxon>Bremerella</taxon>
    </lineage>
</organism>
<dbReference type="RefSeq" id="WP_144971573.1">
    <property type="nucleotide sequence ID" value="NZ_CP036289.1"/>
</dbReference>
<dbReference type="InterPro" id="IPR031107">
    <property type="entry name" value="Small_HSP"/>
</dbReference>
<keyword evidence="6" id="KW-1185">Reference proteome</keyword>
<dbReference type="InterPro" id="IPR007052">
    <property type="entry name" value="CS_dom"/>
</dbReference>
<dbReference type="Gene3D" id="2.60.40.790">
    <property type="match status" value="1"/>
</dbReference>
<evidence type="ECO:0000256" key="2">
    <source>
        <dbReference type="RuleBase" id="RU003616"/>
    </source>
</evidence>
<dbReference type="SUPFAM" id="SSF49764">
    <property type="entry name" value="HSP20-like chaperones"/>
    <property type="match status" value="1"/>
</dbReference>
<feature type="domain" description="CS" evidence="4">
    <location>
        <begin position="50"/>
        <end position="154"/>
    </location>
</feature>
<comment type="similarity">
    <text evidence="1 2">Belongs to the small heat shock protein (HSP20) family.</text>
</comment>
<dbReference type="EMBL" id="CP036289">
    <property type="protein sequence ID" value="QDU74627.1"/>
    <property type="molecule type" value="Genomic_DNA"/>
</dbReference>
<dbReference type="PROSITE" id="PS01031">
    <property type="entry name" value="SHSP"/>
    <property type="match status" value="1"/>
</dbReference>
<gene>
    <name evidence="5" type="primary">hspA_3</name>
    <name evidence="5" type="ORF">Pan97_16390</name>
</gene>
<dbReference type="PROSITE" id="PS51203">
    <property type="entry name" value="CS"/>
    <property type="match status" value="1"/>
</dbReference>
<dbReference type="CDD" id="cd06464">
    <property type="entry name" value="ACD_sHsps-like"/>
    <property type="match status" value="1"/>
</dbReference>
<reference evidence="6" key="1">
    <citation type="submission" date="2019-02" db="EMBL/GenBank/DDBJ databases">
        <title>Deep-cultivation of Planctomycetes and their phenomic and genomic characterization uncovers novel biology.</title>
        <authorList>
            <person name="Wiegand S."/>
            <person name="Jogler M."/>
            <person name="Boedeker C."/>
            <person name="Pinto D."/>
            <person name="Vollmers J."/>
            <person name="Rivas-Marin E."/>
            <person name="Kohn T."/>
            <person name="Peeters S.H."/>
            <person name="Heuer A."/>
            <person name="Rast P."/>
            <person name="Oberbeckmann S."/>
            <person name="Bunk B."/>
            <person name="Jeske O."/>
            <person name="Meyerdierks A."/>
            <person name="Storesund J.E."/>
            <person name="Kallscheuer N."/>
            <person name="Luecker S."/>
            <person name="Lage O.M."/>
            <person name="Pohl T."/>
            <person name="Merkel B.J."/>
            <person name="Hornburger P."/>
            <person name="Mueller R.-W."/>
            <person name="Bruemmer F."/>
            <person name="Labrenz M."/>
            <person name="Spormann A.M."/>
            <person name="Op den Camp H."/>
            <person name="Overmann J."/>
            <person name="Amann R."/>
            <person name="Jetten M.S.M."/>
            <person name="Mascher T."/>
            <person name="Medema M.H."/>
            <person name="Devos D.P."/>
            <person name="Kaster A.-K."/>
            <person name="Ovreas L."/>
            <person name="Rohde M."/>
            <person name="Galperin M.Y."/>
            <person name="Jogler C."/>
        </authorList>
    </citation>
    <scope>NUCLEOTIDE SEQUENCE [LARGE SCALE GENOMIC DNA]</scope>
    <source>
        <strain evidence="6">Pan97</strain>
    </source>
</reference>
<accession>A0A518C5Y9</accession>
<evidence type="ECO:0000256" key="1">
    <source>
        <dbReference type="PROSITE-ProRule" id="PRU00285"/>
    </source>
</evidence>
<feature type="domain" description="SHSP" evidence="3">
    <location>
        <begin position="46"/>
        <end position="157"/>
    </location>
</feature>
<dbReference type="OrthoDB" id="268718at2"/>
<dbReference type="AlphaFoldDB" id="A0A518C5Y9"/>
<dbReference type="InterPro" id="IPR008978">
    <property type="entry name" value="HSP20-like_chaperone"/>
</dbReference>
<evidence type="ECO:0000313" key="6">
    <source>
        <dbReference type="Proteomes" id="UP000318626"/>
    </source>
</evidence>
<dbReference type="Pfam" id="PF00011">
    <property type="entry name" value="HSP20"/>
    <property type="match status" value="1"/>
</dbReference>
<dbReference type="PANTHER" id="PTHR11527">
    <property type="entry name" value="HEAT-SHOCK PROTEIN 20 FAMILY MEMBER"/>
    <property type="match status" value="1"/>
</dbReference>
<dbReference type="KEGG" id="bvo:Pan97_16390"/>
<proteinExistence type="inferred from homology"/>
<protein>
    <submittedName>
        <fullName evidence="5">Spore protein SP21</fullName>
    </submittedName>
</protein>
<name>A0A518C5Y9_9BACT</name>
<dbReference type="InterPro" id="IPR002068">
    <property type="entry name" value="A-crystallin/Hsp20_dom"/>
</dbReference>
<evidence type="ECO:0000259" key="4">
    <source>
        <dbReference type="PROSITE" id="PS51203"/>
    </source>
</evidence>